<feature type="domain" description="Fibronectin type-III" evidence="9">
    <location>
        <begin position="687"/>
        <end position="777"/>
    </location>
</feature>
<dbReference type="SMART" id="SM00060">
    <property type="entry name" value="FN3"/>
    <property type="match status" value="1"/>
</dbReference>
<feature type="region of interest" description="Disordered" evidence="5">
    <location>
        <begin position="671"/>
        <end position="699"/>
    </location>
</feature>
<evidence type="ECO:0000313" key="11">
    <source>
        <dbReference type="Proteomes" id="UP000001593"/>
    </source>
</evidence>
<feature type="domain" description="Ig-like" evidence="8">
    <location>
        <begin position="201"/>
        <end position="278"/>
    </location>
</feature>
<feature type="transmembrane region" description="Helical" evidence="6">
    <location>
        <begin position="492"/>
        <end position="514"/>
    </location>
</feature>
<evidence type="ECO:0000259" key="9">
    <source>
        <dbReference type="PROSITE" id="PS50853"/>
    </source>
</evidence>
<gene>
    <name evidence="10" type="ORF">NEMVEDRAFT_v1g216378</name>
</gene>
<dbReference type="SUPFAM" id="SSF49265">
    <property type="entry name" value="Fibronectin type III"/>
    <property type="match status" value="1"/>
</dbReference>
<feature type="compositionally biased region" description="Polar residues" evidence="5">
    <location>
        <begin position="671"/>
        <end position="680"/>
    </location>
</feature>
<keyword evidence="2 6" id="KW-0812">Transmembrane</keyword>
<evidence type="ECO:0000256" key="2">
    <source>
        <dbReference type="ARBA" id="ARBA00022692"/>
    </source>
</evidence>
<dbReference type="InterPro" id="IPR003598">
    <property type="entry name" value="Ig_sub2"/>
</dbReference>
<dbReference type="Pfam" id="PF00041">
    <property type="entry name" value="fn3"/>
    <property type="match status" value="1"/>
</dbReference>
<dbReference type="PROSITE" id="PS50835">
    <property type="entry name" value="IG_LIKE"/>
    <property type="match status" value="1"/>
</dbReference>
<dbReference type="EMBL" id="DS469765">
    <property type="protein sequence ID" value="EDO33612.1"/>
    <property type="molecule type" value="Genomic_DNA"/>
</dbReference>
<dbReference type="SMART" id="SM00409">
    <property type="entry name" value="IG"/>
    <property type="match status" value="1"/>
</dbReference>
<evidence type="ECO:0000256" key="1">
    <source>
        <dbReference type="ARBA" id="ARBA00004479"/>
    </source>
</evidence>
<dbReference type="Gene3D" id="2.60.40.10">
    <property type="entry name" value="Immunoglobulins"/>
    <property type="match status" value="2"/>
</dbReference>
<keyword evidence="11" id="KW-1185">Reference proteome</keyword>
<evidence type="ECO:0000256" key="5">
    <source>
        <dbReference type="SAM" id="MobiDB-lite"/>
    </source>
</evidence>
<organism evidence="10 11">
    <name type="scientific">Nematostella vectensis</name>
    <name type="common">Starlet sea anemone</name>
    <dbReference type="NCBI Taxonomy" id="45351"/>
    <lineage>
        <taxon>Eukaryota</taxon>
        <taxon>Metazoa</taxon>
        <taxon>Cnidaria</taxon>
        <taxon>Anthozoa</taxon>
        <taxon>Hexacorallia</taxon>
        <taxon>Actiniaria</taxon>
        <taxon>Edwardsiidae</taxon>
        <taxon>Nematostella</taxon>
    </lineage>
</organism>
<keyword evidence="6" id="KW-0472">Membrane</keyword>
<proteinExistence type="predicted"/>
<dbReference type="PANTHER" id="PTHR11973:SF21">
    <property type="entry name" value="IG-LIKE DOMAIN-CONTAINING PROTEIN"/>
    <property type="match status" value="1"/>
</dbReference>
<evidence type="ECO:0000256" key="4">
    <source>
        <dbReference type="ARBA" id="ARBA00023180"/>
    </source>
</evidence>
<comment type="subcellular location">
    <subcellularLocation>
        <location evidence="1">Membrane</location>
        <topology evidence="1">Single-pass type I membrane protein</topology>
    </subcellularLocation>
</comment>
<evidence type="ECO:0000259" key="8">
    <source>
        <dbReference type="PROSITE" id="PS50835"/>
    </source>
</evidence>
<dbReference type="SUPFAM" id="SSF48726">
    <property type="entry name" value="Immunoglobulin"/>
    <property type="match status" value="1"/>
</dbReference>
<dbReference type="SMART" id="SM00408">
    <property type="entry name" value="IGc2"/>
    <property type="match status" value="1"/>
</dbReference>
<evidence type="ECO:0000256" key="3">
    <source>
        <dbReference type="ARBA" id="ARBA00022989"/>
    </source>
</evidence>
<keyword evidence="4" id="KW-0325">Glycoprotein</keyword>
<feature type="chain" id="PRO_5002715440" evidence="7">
    <location>
        <begin position="21"/>
        <end position="808"/>
    </location>
</feature>
<dbReference type="InterPro" id="IPR036116">
    <property type="entry name" value="FN3_sf"/>
</dbReference>
<protein>
    <submittedName>
        <fullName evidence="10">Uncharacterized protein</fullName>
    </submittedName>
</protein>
<dbReference type="CDD" id="cd00063">
    <property type="entry name" value="FN3"/>
    <property type="match status" value="1"/>
</dbReference>
<dbReference type="Proteomes" id="UP000001593">
    <property type="component" value="Unassembled WGS sequence"/>
</dbReference>
<dbReference type="PhylomeDB" id="A7SRN0"/>
<keyword evidence="3 6" id="KW-1133">Transmembrane helix</keyword>
<feature type="signal peptide" evidence="7">
    <location>
        <begin position="1"/>
        <end position="20"/>
    </location>
</feature>
<dbReference type="Pfam" id="PF13927">
    <property type="entry name" value="Ig_3"/>
    <property type="match status" value="1"/>
</dbReference>
<reference evidence="10 11" key="1">
    <citation type="journal article" date="2007" name="Science">
        <title>Sea anemone genome reveals ancestral eumetazoan gene repertoire and genomic organization.</title>
        <authorList>
            <person name="Putnam N.H."/>
            <person name="Srivastava M."/>
            <person name="Hellsten U."/>
            <person name="Dirks B."/>
            <person name="Chapman J."/>
            <person name="Salamov A."/>
            <person name="Terry A."/>
            <person name="Shapiro H."/>
            <person name="Lindquist E."/>
            <person name="Kapitonov V.V."/>
            <person name="Jurka J."/>
            <person name="Genikhovich G."/>
            <person name="Grigoriev I.V."/>
            <person name="Lucas S.M."/>
            <person name="Steele R.E."/>
            <person name="Finnerty J.R."/>
            <person name="Technau U."/>
            <person name="Martindale M.Q."/>
            <person name="Rokhsar D.S."/>
        </authorList>
    </citation>
    <scope>NUCLEOTIDE SEQUENCE [LARGE SCALE GENOMIC DNA]</scope>
    <source>
        <strain evidence="11">CH2 X CH6</strain>
    </source>
</reference>
<name>A7SRN0_NEMVE</name>
<dbReference type="InParanoid" id="A7SRN0"/>
<dbReference type="InterPro" id="IPR007110">
    <property type="entry name" value="Ig-like_dom"/>
</dbReference>
<evidence type="ECO:0000256" key="7">
    <source>
        <dbReference type="SAM" id="SignalP"/>
    </source>
</evidence>
<dbReference type="PANTHER" id="PTHR11973">
    <property type="entry name" value="CELL SURFACE GLYCOPROTEIN MUC18-RELATED"/>
    <property type="match status" value="1"/>
</dbReference>
<sequence length="808" mass="88511">MPKQLVLILICFLSIRAIDAASSSTWIWSQYNKSVCINDGEEATLTWKVTLNSGEQIGAVEIWQQAVAGGSPVKMYSTASDRPEPWFADRMISVSHTGSTPTYNVVFTLKVIKSKDGFGAHKIQCRVTANSFQTGQPPLETLLNVQGKIRVLSFFRYTRKSDSEYVAKATNEGINTFTCVPVNIVGKGASSSVIVTAKEGPVIAAFNSSNLVVVEGASVNLYCHATGTSPLEVTLQRYNSQASSPLSNSTSYTFSAIKKNDQGDYMCSATNGDECAIARKLLRIKVDYVNFIKPPNLCKTKDALDVTITLATNLETRPFVMCNTGEARVLAFPAQSGSKNATYAMKATDGENVTCSVEGFPLGRVTYYLGQNTTVVMTFTISNRETTVTDGRYNVSGTVWRDINLLISDVLGSCLRDYQLSFRPGSLIVDVSYTLTGDVKDPQTFFKEGLIGNAPKYNFTIVPESIQPLQTFMTHHTPSPVTAKSGLTTEDIILIVVGIVIFLLVVIIVTYCVCTKGKRRKKEDRKKISENDLTIVRGGCEPCSRSAQIFVGSARKASWVSDYGCAKLVALFGVLLFTTWKKSWIRPSRYEDGRDTEGPSPYAQDGPAAEYPVKKRERKKTPTKPNQEMILEVDAGQRDDDADSYDEAIRKSYQGPPYAEISHVPNNAYSTDTNRSNKSTLPKKCFPPGPPSLNLGPRDVTDTSIKVRWTPPTNNGGGRIRDYKVEVGSLVVEGVTSTSLLCPDLKPYTKYLVRVYARNAAGMGTAALQYVTTNRPRGGTLPTGSTNAAYSNNAYGPEWDTESEEYIC</sequence>
<evidence type="ECO:0000313" key="10">
    <source>
        <dbReference type="EMBL" id="EDO33612.1"/>
    </source>
</evidence>
<feature type="region of interest" description="Disordered" evidence="5">
    <location>
        <begin position="589"/>
        <end position="626"/>
    </location>
</feature>
<dbReference type="PROSITE" id="PS50853">
    <property type="entry name" value="FN3"/>
    <property type="match status" value="1"/>
</dbReference>
<evidence type="ECO:0000256" key="6">
    <source>
        <dbReference type="SAM" id="Phobius"/>
    </source>
</evidence>
<dbReference type="InterPro" id="IPR003599">
    <property type="entry name" value="Ig_sub"/>
</dbReference>
<dbReference type="InterPro" id="IPR051116">
    <property type="entry name" value="Surface_Rcpt/Adhesion_Mol"/>
</dbReference>
<dbReference type="GO" id="GO:0005886">
    <property type="term" value="C:plasma membrane"/>
    <property type="evidence" value="ECO:0000318"/>
    <property type="project" value="GO_Central"/>
</dbReference>
<dbReference type="InterPro" id="IPR003961">
    <property type="entry name" value="FN3_dom"/>
</dbReference>
<dbReference type="AlphaFoldDB" id="A7SRN0"/>
<dbReference type="InterPro" id="IPR013783">
    <property type="entry name" value="Ig-like_fold"/>
</dbReference>
<accession>A7SRN0</accession>
<dbReference type="InterPro" id="IPR036179">
    <property type="entry name" value="Ig-like_dom_sf"/>
</dbReference>
<keyword evidence="7" id="KW-0732">Signal</keyword>
<dbReference type="HOGENOM" id="CLU_348947_0_0_1"/>